<reference evidence="4 5" key="1">
    <citation type="submission" date="2014-06" db="EMBL/GenBank/DDBJ databases">
        <authorList>
            <person name="Urmite Genomes Urmite Genomes"/>
        </authorList>
    </citation>
    <scope>NUCLEOTIDE SEQUENCE [LARGE SCALE GENOMIC DNA]</scope>
</reference>
<dbReference type="STRING" id="1034943.BN59_03131"/>
<dbReference type="Proteomes" id="UP000044071">
    <property type="component" value="Unassembled WGS sequence"/>
</dbReference>
<evidence type="ECO:0000313" key="4">
    <source>
        <dbReference type="EMBL" id="CDZ78817.1"/>
    </source>
</evidence>
<evidence type="ECO:0000313" key="5">
    <source>
        <dbReference type="Proteomes" id="UP000044071"/>
    </source>
</evidence>
<feature type="domain" description="NAD-dependent epimerase/dehydratase" evidence="3">
    <location>
        <begin position="8"/>
        <end position="232"/>
    </location>
</feature>
<sequence length="319" mass="35356">MEQANKRILLTGATGFVGQQLVKTLIEQNEFSLRIAIRAKSEFPSDGKISVFKAMELSATTNWQDALAGCDVVIHTAARAHIMEDRAKDPLREFRKVNTEGTLNLARQAASSGVKRFIFISSIKVNGESTSANQPFSADDLPNPTDPYAISKYEAEQGLQLIATKTGMDVVIIRPPLVYGPGVKGNFQRMLSGLKKKRPLPLGAIRNQRSFVSVDNLNSLIITCINHPRATNQVFLVSDDQDLSTTELLKQLSTALNRPVYLLPIPQIFLRWAAISLGKKAVFDRLCGSLQLNIDKTKEMLDWKPVQTVEEGFCRILSD</sequence>
<dbReference type="Pfam" id="PF01370">
    <property type="entry name" value="Epimerase"/>
    <property type="match status" value="1"/>
</dbReference>
<dbReference type="SUPFAM" id="SSF51735">
    <property type="entry name" value="NAD(P)-binding Rossmann-fold domains"/>
    <property type="match status" value="1"/>
</dbReference>
<dbReference type="OrthoDB" id="9801056at2"/>
<comment type="pathway">
    <text evidence="1">Bacterial outer membrane biogenesis; LPS O-antigen biosynthesis.</text>
</comment>
<evidence type="ECO:0000259" key="3">
    <source>
        <dbReference type="Pfam" id="PF01370"/>
    </source>
</evidence>
<evidence type="ECO:0000256" key="2">
    <source>
        <dbReference type="ARBA" id="ARBA00007637"/>
    </source>
</evidence>
<dbReference type="Gene3D" id="3.40.50.720">
    <property type="entry name" value="NAD(P)-binding Rossmann-like Domain"/>
    <property type="match status" value="1"/>
</dbReference>
<dbReference type="PANTHER" id="PTHR43000">
    <property type="entry name" value="DTDP-D-GLUCOSE 4,6-DEHYDRATASE-RELATED"/>
    <property type="match status" value="1"/>
</dbReference>
<dbReference type="eggNOG" id="COG0451">
    <property type="taxonomic scope" value="Bacteria"/>
</dbReference>
<organism evidence="4 5">
    <name type="scientific">Legionella massiliensis</name>
    <dbReference type="NCBI Taxonomy" id="1034943"/>
    <lineage>
        <taxon>Bacteria</taxon>
        <taxon>Pseudomonadati</taxon>
        <taxon>Pseudomonadota</taxon>
        <taxon>Gammaproteobacteria</taxon>
        <taxon>Legionellales</taxon>
        <taxon>Legionellaceae</taxon>
        <taxon>Legionella</taxon>
    </lineage>
</organism>
<dbReference type="CDD" id="cd05232">
    <property type="entry name" value="UDP_G4E_4_SDR_e"/>
    <property type="match status" value="1"/>
</dbReference>
<gene>
    <name evidence="4" type="primary">rmd</name>
    <name evidence="4" type="ORF">BN59_03131</name>
</gene>
<accession>A0A078L0P5</accession>
<dbReference type="InterPro" id="IPR036291">
    <property type="entry name" value="NAD(P)-bd_dom_sf"/>
</dbReference>
<evidence type="ECO:0000256" key="1">
    <source>
        <dbReference type="ARBA" id="ARBA00005125"/>
    </source>
</evidence>
<dbReference type="InterPro" id="IPR001509">
    <property type="entry name" value="Epimerase_deHydtase"/>
</dbReference>
<keyword evidence="5" id="KW-1185">Reference proteome</keyword>
<proteinExistence type="inferred from homology"/>
<name>A0A078L0P5_9GAMM</name>
<dbReference type="RefSeq" id="WP_044011999.1">
    <property type="nucleotide sequence ID" value="NZ_CCVW01000004.1"/>
</dbReference>
<dbReference type="EMBL" id="CCSB01000004">
    <property type="protein sequence ID" value="CDZ78817.1"/>
    <property type="molecule type" value="Genomic_DNA"/>
</dbReference>
<protein>
    <submittedName>
        <fullName evidence="4">GDP-6-deoxy-D-mannose reductase</fullName>
    </submittedName>
</protein>
<dbReference type="AlphaFoldDB" id="A0A078L0P5"/>
<comment type="similarity">
    <text evidence="2">Belongs to the NAD(P)-dependent epimerase/dehydratase family.</text>
</comment>